<feature type="binding site" description="axial binding residue" evidence="12">
    <location>
        <position position="450"/>
    </location>
    <ligand>
        <name>heme</name>
        <dbReference type="ChEBI" id="CHEBI:30413"/>
    </ligand>
    <ligandPart>
        <name>Fe</name>
        <dbReference type="ChEBI" id="CHEBI:18248"/>
    </ligandPart>
</feature>
<dbReference type="Gene3D" id="1.10.630.10">
    <property type="entry name" value="Cytochrome P450"/>
    <property type="match status" value="1"/>
</dbReference>
<evidence type="ECO:0000256" key="6">
    <source>
        <dbReference type="ARBA" id="ARBA00022723"/>
    </source>
</evidence>
<evidence type="ECO:0000256" key="14">
    <source>
        <dbReference type="SAM" id="Phobius"/>
    </source>
</evidence>
<keyword evidence="8 13" id="KW-0560">Oxidoreductase</keyword>
<keyword evidence="5 14" id="KW-0812">Transmembrane</keyword>
<comment type="cofactor">
    <cofactor evidence="1 12">
        <name>heme</name>
        <dbReference type="ChEBI" id="CHEBI:30413"/>
    </cofactor>
</comment>
<keyword evidence="4 12" id="KW-0349">Heme</keyword>
<evidence type="ECO:0000256" key="9">
    <source>
        <dbReference type="ARBA" id="ARBA00023004"/>
    </source>
</evidence>
<evidence type="ECO:0000256" key="10">
    <source>
        <dbReference type="ARBA" id="ARBA00023033"/>
    </source>
</evidence>
<evidence type="ECO:0000256" key="11">
    <source>
        <dbReference type="ARBA" id="ARBA00023136"/>
    </source>
</evidence>
<evidence type="ECO:0000313" key="15">
    <source>
        <dbReference type="EMBL" id="KEF58310.1"/>
    </source>
</evidence>
<dbReference type="GO" id="GO:0016705">
    <property type="term" value="F:oxidoreductase activity, acting on paired donors, with incorporation or reduction of molecular oxygen"/>
    <property type="evidence" value="ECO:0007669"/>
    <property type="project" value="InterPro"/>
</dbReference>
<dbReference type="SUPFAM" id="SSF48264">
    <property type="entry name" value="Cytochrome P450"/>
    <property type="match status" value="1"/>
</dbReference>
<evidence type="ECO:0000256" key="1">
    <source>
        <dbReference type="ARBA" id="ARBA00001971"/>
    </source>
</evidence>
<gene>
    <name evidence="15" type="ORF">A1O9_06236</name>
</gene>
<evidence type="ECO:0000256" key="13">
    <source>
        <dbReference type="RuleBase" id="RU000461"/>
    </source>
</evidence>
<proteinExistence type="inferred from homology"/>
<evidence type="ECO:0000313" key="16">
    <source>
        <dbReference type="Proteomes" id="UP000027920"/>
    </source>
</evidence>
<comment type="similarity">
    <text evidence="3 13">Belongs to the cytochrome P450 family.</text>
</comment>
<dbReference type="Proteomes" id="UP000027920">
    <property type="component" value="Unassembled WGS sequence"/>
</dbReference>
<dbReference type="VEuPathDB" id="FungiDB:A1O9_06236"/>
<dbReference type="RefSeq" id="XP_013260900.1">
    <property type="nucleotide sequence ID" value="XM_013405446.1"/>
</dbReference>
<dbReference type="InterPro" id="IPR017972">
    <property type="entry name" value="Cyt_P450_CS"/>
</dbReference>
<evidence type="ECO:0000256" key="8">
    <source>
        <dbReference type="ARBA" id="ARBA00023002"/>
    </source>
</evidence>
<keyword evidence="6 12" id="KW-0479">Metal-binding</keyword>
<evidence type="ECO:0008006" key="17">
    <source>
        <dbReference type="Google" id="ProtNLM"/>
    </source>
</evidence>
<evidence type="ECO:0000256" key="2">
    <source>
        <dbReference type="ARBA" id="ARBA00004167"/>
    </source>
</evidence>
<evidence type="ECO:0000256" key="3">
    <source>
        <dbReference type="ARBA" id="ARBA00010617"/>
    </source>
</evidence>
<keyword evidence="11 14" id="KW-0472">Membrane</keyword>
<dbReference type="FunFam" id="1.10.630.10:FF:000069">
    <property type="entry name" value="Cytochrome P450, putative (Eurofung)"/>
    <property type="match status" value="1"/>
</dbReference>
<dbReference type="GO" id="GO:0005506">
    <property type="term" value="F:iron ion binding"/>
    <property type="evidence" value="ECO:0007669"/>
    <property type="project" value="InterPro"/>
</dbReference>
<keyword evidence="10 13" id="KW-0503">Monooxygenase</keyword>
<keyword evidence="9 12" id="KW-0408">Iron</keyword>
<name>A0A072PS43_9EURO</name>
<dbReference type="AlphaFoldDB" id="A0A072PS43"/>
<dbReference type="InterPro" id="IPR050121">
    <property type="entry name" value="Cytochrome_P450_monoxygenase"/>
</dbReference>
<dbReference type="PRINTS" id="PR00463">
    <property type="entry name" value="EP450I"/>
</dbReference>
<dbReference type="Pfam" id="PF00067">
    <property type="entry name" value="p450"/>
    <property type="match status" value="1"/>
</dbReference>
<evidence type="ECO:0000256" key="7">
    <source>
        <dbReference type="ARBA" id="ARBA00022989"/>
    </source>
</evidence>
<accession>A0A072PS43</accession>
<dbReference type="OrthoDB" id="3945418at2759"/>
<organism evidence="15 16">
    <name type="scientific">Exophiala aquamarina CBS 119918</name>
    <dbReference type="NCBI Taxonomy" id="1182545"/>
    <lineage>
        <taxon>Eukaryota</taxon>
        <taxon>Fungi</taxon>
        <taxon>Dikarya</taxon>
        <taxon>Ascomycota</taxon>
        <taxon>Pezizomycotina</taxon>
        <taxon>Eurotiomycetes</taxon>
        <taxon>Chaetothyriomycetidae</taxon>
        <taxon>Chaetothyriales</taxon>
        <taxon>Herpotrichiellaceae</taxon>
        <taxon>Exophiala</taxon>
    </lineage>
</organism>
<dbReference type="PANTHER" id="PTHR24305:SF152">
    <property type="entry name" value="P450, PUTATIVE (EUROFUNG)-RELATED"/>
    <property type="match status" value="1"/>
</dbReference>
<dbReference type="PROSITE" id="PS00086">
    <property type="entry name" value="CYTOCHROME_P450"/>
    <property type="match status" value="1"/>
</dbReference>
<comment type="subcellular location">
    <subcellularLocation>
        <location evidence="2">Membrane</location>
        <topology evidence="2">Single-pass membrane protein</topology>
    </subcellularLocation>
</comment>
<evidence type="ECO:0000256" key="12">
    <source>
        <dbReference type="PIRSR" id="PIRSR602401-1"/>
    </source>
</evidence>
<dbReference type="InterPro" id="IPR002401">
    <property type="entry name" value="Cyt_P450_E_grp-I"/>
</dbReference>
<dbReference type="HOGENOM" id="CLU_001570_14_4_1"/>
<dbReference type="InterPro" id="IPR036396">
    <property type="entry name" value="Cyt_P450_sf"/>
</dbReference>
<feature type="transmembrane region" description="Helical" evidence="14">
    <location>
        <begin position="6"/>
        <end position="32"/>
    </location>
</feature>
<dbReference type="GO" id="GO:0004497">
    <property type="term" value="F:monooxygenase activity"/>
    <property type="evidence" value="ECO:0007669"/>
    <property type="project" value="UniProtKB-KW"/>
</dbReference>
<keyword evidence="16" id="KW-1185">Reference proteome</keyword>
<reference evidence="15 16" key="1">
    <citation type="submission" date="2013-03" db="EMBL/GenBank/DDBJ databases">
        <title>The Genome Sequence of Exophiala aquamarina CBS 119918.</title>
        <authorList>
            <consortium name="The Broad Institute Genomics Platform"/>
            <person name="Cuomo C."/>
            <person name="de Hoog S."/>
            <person name="Gorbushina A."/>
            <person name="Walker B."/>
            <person name="Young S.K."/>
            <person name="Zeng Q."/>
            <person name="Gargeya S."/>
            <person name="Fitzgerald M."/>
            <person name="Haas B."/>
            <person name="Abouelleil A."/>
            <person name="Allen A.W."/>
            <person name="Alvarado L."/>
            <person name="Arachchi H.M."/>
            <person name="Berlin A.M."/>
            <person name="Chapman S.B."/>
            <person name="Gainer-Dewar J."/>
            <person name="Goldberg J."/>
            <person name="Griggs A."/>
            <person name="Gujja S."/>
            <person name="Hansen M."/>
            <person name="Howarth C."/>
            <person name="Imamovic A."/>
            <person name="Ireland A."/>
            <person name="Larimer J."/>
            <person name="McCowan C."/>
            <person name="Murphy C."/>
            <person name="Pearson M."/>
            <person name="Poon T.W."/>
            <person name="Priest M."/>
            <person name="Roberts A."/>
            <person name="Saif S."/>
            <person name="Shea T."/>
            <person name="Sisk P."/>
            <person name="Sykes S."/>
            <person name="Wortman J."/>
            <person name="Nusbaum C."/>
            <person name="Birren B."/>
        </authorList>
    </citation>
    <scope>NUCLEOTIDE SEQUENCE [LARGE SCALE GENOMIC DNA]</scope>
    <source>
        <strain evidence="15 16">CBS 119918</strain>
    </source>
</reference>
<dbReference type="PANTHER" id="PTHR24305">
    <property type="entry name" value="CYTOCHROME P450"/>
    <property type="match status" value="1"/>
</dbReference>
<dbReference type="EMBL" id="AMGV01000004">
    <property type="protein sequence ID" value="KEF58310.1"/>
    <property type="molecule type" value="Genomic_DNA"/>
</dbReference>
<dbReference type="GO" id="GO:0020037">
    <property type="term" value="F:heme binding"/>
    <property type="evidence" value="ECO:0007669"/>
    <property type="project" value="InterPro"/>
</dbReference>
<evidence type="ECO:0000256" key="4">
    <source>
        <dbReference type="ARBA" id="ARBA00022617"/>
    </source>
</evidence>
<dbReference type="GeneID" id="25281153"/>
<evidence type="ECO:0000256" key="5">
    <source>
        <dbReference type="ARBA" id="ARBA00022692"/>
    </source>
</evidence>
<dbReference type="InterPro" id="IPR001128">
    <property type="entry name" value="Cyt_P450"/>
</dbReference>
<dbReference type="CDD" id="cd11062">
    <property type="entry name" value="CYP58-like"/>
    <property type="match status" value="1"/>
</dbReference>
<dbReference type="GO" id="GO:0016020">
    <property type="term" value="C:membrane"/>
    <property type="evidence" value="ECO:0007669"/>
    <property type="project" value="UniProtKB-SubCell"/>
</dbReference>
<comment type="caution">
    <text evidence="15">The sequence shown here is derived from an EMBL/GenBank/DDBJ whole genome shotgun (WGS) entry which is preliminary data.</text>
</comment>
<sequence>MAAVNVLSYPLTTGALASFVYLAGLVCYRLYFHPLARFPGPKYAALSRWHEFYYEVVKKGQFTFKVQELHKKYGPIVRIVPDELHIQDSQFYDTLYTKAGRVDKYDWMAGRFGCDTSVFTTGADELHRIRRGALNPLFSRTRILDLQTIIREKIDILIGRIGEFQREGRVLAISHAFMALTGDVVMEYCFSLSYDHLKLRNFEKTMHEPFMAASISGHLSLQCPWVPKILFALPESILVKIEPLYALVFKMQADFRKQITAMKQGKMNEKLAKSIHPTVFQELISGSLPASEKENLRLQDEAQLVVAAGVTTTGWALSTAAFHIIKNPTLFKTLREELETALPDPKVPLSWTDLERLPYLTGCVREAVRMSYAVTTRNPRLFNKEITYEGWVIPARTPVSMTIVDVNDDPEIFPSPREFRPERWINPPKTPDGSSLERYFVGFGKGSRSCLGVNLAHAELYMTMAAVFRNFTFELYETDISDVELAHDFFLPSPKLDSKGVRVKVLAT</sequence>
<keyword evidence="7 14" id="KW-1133">Transmembrane helix</keyword>
<protein>
    <recommendedName>
        <fullName evidence="17">Cytochrome P450</fullName>
    </recommendedName>
</protein>
<dbReference type="STRING" id="1182545.A0A072PS43"/>